<accession>A0A6A5V6C5</accession>
<dbReference type="Proteomes" id="UP000800036">
    <property type="component" value="Unassembled WGS sequence"/>
</dbReference>
<dbReference type="EMBL" id="ML976692">
    <property type="protein sequence ID" value="KAF1971582.1"/>
    <property type="molecule type" value="Genomic_DNA"/>
</dbReference>
<keyword evidence="4" id="KW-1185">Reference proteome</keyword>
<feature type="domain" description="NADP-dependent oxidoreductase" evidence="2">
    <location>
        <begin position="7"/>
        <end position="301"/>
    </location>
</feature>
<dbReference type="InterPro" id="IPR036812">
    <property type="entry name" value="NAD(P)_OxRdtase_dom_sf"/>
</dbReference>
<dbReference type="PANTHER" id="PTHR43364">
    <property type="entry name" value="NADH-SPECIFIC METHYLGLYOXAL REDUCTASE-RELATED"/>
    <property type="match status" value="1"/>
</dbReference>
<dbReference type="Gene3D" id="3.20.20.100">
    <property type="entry name" value="NADP-dependent oxidoreductase domain"/>
    <property type="match status" value="1"/>
</dbReference>
<dbReference type="Pfam" id="PF00248">
    <property type="entry name" value="Aldo_ket_red"/>
    <property type="match status" value="1"/>
</dbReference>
<gene>
    <name evidence="3" type="ORF">BU23DRAFT_555761</name>
</gene>
<evidence type="ECO:0000259" key="2">
    <source>
        <dbReference type="Pfam" id="PF00248"/>
    </source>
</evidence>
<protein>
    <submittedName>
        <fullName evidence="3">Aldo/keto reductase</fullName>
    </submittedName>
</protein>
<dbReference type="CDD" id="cd19075">
    <property type="entry name" value="AKR_AKR7A1-5"/>
    <property type="match status" value="1"/>
</dbReference>
<dbReference type="InterPro" id="IPR020471">
    <property type="entry name" value="AKR"/>
</dbReference>
<name>A0A6A5V6C5_9PLEO</name>
<evidence type="ECO:0000313" key="3">
    <source>
        <dbReference type="EMBL" id="KAF1971582.1"/>
    </source>
</evidence>
<organism evidence="3 4">
    <name type="scientific">Bimuria novae-zelandiae CBS 107.79</name>
    <dbReference type="NCBI Taxonomy" id="1447943"/>
    <lineage>
        <taxon>Eukaryota</taxon>
        <taxon>Fungi</taxon>
        <taxon>Dikarya</taxon>
        <taxon>Ascomycota</taxon>
        <taxon>Pezizomycotina</taxon>
        <taxon>Dothideomycetes</taxon>
        <taxon>Pleosporomycetidae</taxon>
        <taxon>Pleosporales</taxon>
        <taxon>Massarineae</taxon>
        <taxon>Didymosphaeriaceae</taxon>
        <taxon>Bimuria</taxon>
    </lineage>
</organism>
<evidence type="ECO:0000313" key="4">
    <source>
        <dbReference type="Proteomes" id="UP000800036"/>
    </source>
</evidence>
<dbReference type="GO" id="GO:0016491">
    <property type="term" value="F:oxidoreductase activity"/>
    <property type="evidence" value="ECO:0007669"/>
    <property type="project" value="UniProtKB-KW"/>
</dbReference>
<dbReference type="PANTHER" id="PTHR43364:SF4">
    <property type="entry name" value="NAD(P)-LINKED OXIDOREDUCTASE SUPERFAMILY PROTEIN"/>
    <property type="match status" value="1"/>
</dbReference>
<dbReference type="AlphaFoldDB" id="A0A6A5V6C5"/>
<dbReference type="PRINTS" id="PR00069">
    <property type="entry name" value="ALDKETRDTASE"/>
</dbReference>
<sequence>MPIKAVIGGGGFNPWRELSSPDALTKVFSILKSAGVTTIDTARLYPGSEEMIGATPGHETFTIDTKVPGGFGEGCAKKDDIVAAVQDSLNKCMISQFDILYIHAPSRDVPFEESAEGINECYKKGQFKRFGLSNFTAEEVQKIYDICKDKGYVVPSVYQGNYNPVARKAETLLLPTLRKLGFAFYAYSPIAGGFLTKTRKQIEDGVGRFSAEALGGLYRRLYNRPSFLDALAEWNAVAKEEGVSTAELAYRWVGYNSALKEELGDAVIFGASKIKQVEETTAWLAKGGLSEKAVQRIEAIWKSVEKEAPVDNFQG</sequence>
<reference evidence="3" key="1">
    <citation type="journal article" date="2020" name="Stud. Mycol.">
        <title>101 Dothideomycetes genomes: a test case for predicting lifestyles and emergence of pathogens.</title>
        <authorList>
            <person name="Haridas S."/>
            <person name="Albert R."/>
            <person name="Binder M."/>
            <person name="Bloem J."/>
            <person name="Labutti K."/>
            <person name="Salamov A."/>
            <person name="Andreopoulos B."/>
            <person name="Baker S."/>
            <person name="Barry K."/>
            <person name="Bills G."/>
            <person name="Bluhm B."/>
            <person name="Cannon C."/>
            <person name="Castanera R."/>
            <person name="Culley D."/>
            <person name="Daum C."/>
            <person name="Ezra D."/>
            <person name="Gonzalez J."/>
            <person name="Henrissat B."/>
            <person name="Kuo A."/>
            <person name="Liang C."/>
            <person name="Lipzen A."/>
            <person name="Lutzoni F."/>
            <person name="Magnuson J."/>
            <person name="Mondo S."/>
            <person name="Nolan M."/>
            <person name="Ohm R."/>
            <person name="Pangilinan J."/>
            <person name="Park H.-J."/>
            <person name="Ramirez L."/>
            <person name="Alfaro M."/>
            <person name="Sun H."/>
            <person name="Tritt A."/>
            <person name="Yoshinaga Y."/>
            <person name="Zwiers L.-H."/>
            <person name="Turgeon B."/>
            <person name="Goodwin S."/>
            <person name="Spatafora J."/>
            <person name="Crous P."/>
            <person name="Grigoriev I."/>
        </authorList>
    </citation>
    <scope>NUCLEOTIDE SEQUENCE</scope>
    <source>
        <strain evidence="3">CBS 107.79</strain>
    </source>
</reference>
<evidence type="ECO:0000256" key="1">
    <source>
        <dbReference type="ARBA" id="ARBA00023002"/>
    </source>
</evidence>
<dbReference type="InterPro" id="IPR050523">
    <property type="entry name" value="AKR_Detox_Biosynth"/>
</dbReference>
<dbReference type="InterPro" id="IPR023210">
    <property type="entry name" value="NADP_OxRdtase_dom"/>
</dbReference>
<dbReference type="SUPFAM" id="SSF51430">
    <property type="entry name" value="NAD(P)-linked oxidoreductase"/>
    <property type="match status" value="1"/>
</dbReference>
<keyword evidence="1" id="KW-0560">Oxidoreductase</keyword>
<dbReference type="OrthoDB" id="48988at2759"/>
<proteinExistence type="predicted"/>